<sequence>MSRIEKLNNIDEFEITGFFKISNEQEIFGKLSHSIDGMFLELPISKDEIAEKIECLIGLNKYEVISLFGLTRQAYYVKDVDITKFRVNYMICDSIAHTDLESLSFSKVYFSYKYLGSFISKQPDEAKSFYIGALNAELKEWISESSRSGQSSRDGFESSKQIKPNYSINYNIAKPFLDIKDDIIKFQKFLSILTGVYMPVSFFRFNSETKDLAGNTMPFCGRFYFSQASGERKVPNLFSSYNYKALENHFGELLSEYFVQYESYEAILINLTTNLRYNNLVETQFFDAISCVEEIARLTMDNTRQLSEQVIKYREQVISTIGENVSDKSEQDLIIRAFQSMDEISLVSKIKRLCKDLPQELRGKVKLNNKKILINKDFIGMFSSKCVNTRNYHAHGSIDRSDKTFSSSEMFYVSKILNLITEYHFMKKIGVEDNVIVDAILQKRNYYSVIEPYGYEPPMRKIKF</sequence>
<name>A0ABV2FK96_9STRE</name>
<dbReference type="Pfam" id="PF18862">
    <property type="entry name" value="ApeA_NTD1"/>
    <property type="match status" value="1"/>
</dbReference>
<accession>A0ABV2FK96</accession>
<keyword evidence="4" id="KW-1185">Reference proteome</keyword>
<reference evidence="3 4" key="1">
    <citation type="submission" date="2024-06" db="EMBL/GenBank/DDBJ databases">
        <title>Genomic Encyclopedia of Type Strains, Phase IV (KMG-IV): sequencing the most valuable type-strain genomes for metagenomic binning, comparative biology and taxonomic classification.</title>
        <authorList>
            <person name="Goeker M."/>
        </authorList>
    </citation>
    <scope>NUCLEOTIDE SEQUENCE [LARGE SCALE GENOMIC DNA]</scope>
    <source>
        <strain evidence="3 4">DSM 28303</strain>
    </source>
</reference>
<evidence type="ECO:0000259" key="1">
    <source>
        <dbReference type="Pfam" id="PF18739"/>
    </source>
</evidence>
<comment type="caution">
    <text evidence="3">The sequence shown here is derived from an EMBL/GenBank/DDBJ whole genome shotgun (WGS) entry which is preliminary data.</text>
</comment>
<evidence type="ECO:0008006" key="5">
    <source>
        <dbReference type="Google" id="ProtNLM"/>
    </source>
</evidence>
<organism evidence="3 4">
    <name type="scientific">Streptococcus rupicaprae</name>
    <dbReference type="NCBI Taxonomy" id="759619"/>
    <lineage>
        <taxon>Bacteria</taxon>
        <taxon>Bacillati</taxon>
        <taxon>Bacillota</taxon>
        <taxon>Bacilli</taxon>
        <taxon>Lactobacillales</taxon>
        <taxon>Streptococcaceae</taxon>
        <taxon>Streptococcus</taxon>
    </lineage>
</organism>
<dbReference type="RefSeq" id="WP_354366091.1">
    <property type="nucleotide sequence ID" value="NZ_JBEPLO010000029.1"/>
</dbReference>
<evidence type="ECO:0000313" key="3">
    <source>
        <dbReference type="EMBL" id="MET3558994.1"/>
    </source>
</evidence>
<dbReference type="InterPro" id="IPR041223">
    <property type="entry name" value="ApeA_NTD"/>
</dbReference>
<proteinExistence type="predicted"/>
<dbReference type="EMBL" id="JBEPLO010000029">
    <property type="protein sequence ID" value="MET3558994.1"/>
    <property type="molecule type" value="Genomic_DNA"/>
</dbReference>
<feature type="domain" description="Apea-like HEPN" evidence="1">
    <location>
        <begin position="289"/>
        <end position="433"/>
    </location>
</feature>
<evidence type="ECO:0000259" key="2">
    <source>
        <dbReference type="Pfam" id="PF18862"/>
    </source>
</evidence>
<protein>
    <recommendedName>
        <fullName evidence="5">ApeA N-terminal domain-containing protein</fullName>
    </recommendedName>
</protein>
<dbReference type="Pfam" id="PF18739">
    <property type="entry name" value="HEPN_Apea"/>
    <property type="match status" value="1"/>
</dbReference>
<dbReference type="InterPro" id="IPR041229">
    <property type="entry name" value="HEPN_Apea"/>
</dbReference>
<evidence type="ECO:0000313" key="4">
    <source>
        <dbReference type="Proteomes" id="UP001549122"/>
    </source>
</evidence>
<dbReference type="Proteomes" id="UP001549122">
    <property type="component" value="Unassembled WGS sequence"/>
</dbReference>
<feature type="domain" description="ApeA N-terminal" evidence="2">
    <location>
        <begin position="14"/>
        <end position="255"/>
    </location>
</feature>
<gene>
    <name evidence="3" type="ORF">ABID29_002143</name>
</gene>